<keyword evidence="3" id="KW-0663">Pyridoxal phosphate</keyword>
<dbReference type="InterPro" id="IPR015424">
    <property type="entry name" value="PyrdxlP-dep_Trfase"/>
</dbReference>
<dbReference type="AlphaFoldDB" id="A0A1F6D0T8"/>
<dbReference type="InterPro" id="IPR006311">
    <property type="entry name" value="TAT_signal"/>
</dbReference>
<reference evidence="7 8" key="1">
    <citation type="journal article" date="2016" name="Nat. Commun.">
        <title>Thousands of microbial genomes shed light on interconnected biogeochemical processes in an aquifer system.</title>
        <authorList>
            <person name="Anantharaman K."/>
            <person name="Brown C.T."/>
            <person name="Hug L.A."/>
            <person name="Sharon I."/>
            <person name="Castelle C.J."/>
            <person name="Probst A.J."/>
            <person name="Thomas B.C."/>
            <person name="Singh A."/>
            <person name="Wilkins M.J."/>
            <person name="Karaoz U."/>
            <person name="Brodie E.L."/>
            <person name="Williams K.H."/>
            <person name="Hubbard S.S."/>
            <person name="Banfield J.F."/>
        </authorList>
    </citation>
    <scope>NUCLEOTIDE SEQUENCE [LARGE SCALE GENOMIC DNA]</scope>
    <source>
        <strain evidence="8">RIFCSPLOWO2_12_FULL_64_10</strain>
    </source>
</reference>
<dbReference type="Gene3D" id="3.90.1150.10">
    <property type="entry name" value="Aspartate Aminotransferase, domain 1"/>
    <property type="match status" value="1"/>
</dbReference>
<accession>A0A1F6D0T8</accession>
<evidence type="ECO:0000256" key="5">
    <source>
        <dbReference type="RuleBase" id="RU004504"/>
    </source>
</evidence>
<evidence type="ECO:0000256" key="3">
    <source>
        <dbReference type="ARBA" id="ARBA00022898"/>
    </source>
</evidence>
<protein>
    <recommendedName>
        <fullName evidence="6">Aminotransferase class V domain-containing protein</fullName>
    </recommendedName>
</protein>
<dbReference type="PANTHER" id="PTHR43586:SF8">
    <property type="entry name" value="CYSTEINE DESULFURASE 1, CHLOROPLASTIC"/>
    <property type="match status" value="1"/>
</dbReference>
<dbReference type="Proteomes" id="UP000178606">
    <property type="component" value="Unassembled WGS sequence"/>
</dbReference>
<dbReference type="EMBL" id="MFKF01000092">
    <property type="protein sequence ID" value="OGG54901.1"/>
    <property type="molecule type" value="Genomic_DNA"/>
</dbReference>
<comment type="cofactor">
    <cofactor evidence="1 5">
        <name>pyridoxal 5'-phosphate</name>
        <dbReference type="ChEBI" id="CHEBI:597326"/>
    </cofactor>
</comment>
<proteinExistence type="inferred from homology"/>
<evidence type="ECO:0000256" key="1">
    <source>
        <dbReference type="ARBA" id="ARBA00001933"/>
    </source>
</evidence>
<evidence type="ECO:0000256" key="4">
    <source>
        <dbReference type="ARBA" id="ARBA00050776"/>
    </source>
</evidence>
<dbReference type="InterPro" id="IPR000192">
    <property type="entry name" value="Aminotrans_V_dom"/>
</dbReference>
<dbReference type="InterPro" id="IPR015421">
    <property type="entry name" value="PyrdxlP-dep_Trfase_major"/>
</dbReference>
<evidence type="ECO:0000259" key="6">
    <source>
        <dbReference type="Pfam" id="PF00266"/>
    </source>
</evidence>
<evidence type="ECO:0000313" key="7">
    <source>
        <dbReference type="EMBL" id="OGG54901.1"/>
    </source>
</evidence>
<dbReference type="SUPFAM" id="SSF53383">
    <property type="entry name" value="PLP-dependent transferases"/>
    <property type="match status" value="1"/>
</dbReference>
<dbReference type="InterPro" id="IPR015422">
    <property type="entry name" value="PyrdxlP-dep_Trfase_small"/>
</dbReference>
<dbReference type="PROSITE" id="PS51318">
    <property type="entry name" value="TAT"/>
    <property type="match status" value="1"/>
</dbReference>
<dbReference type="Pfam" id="PF00266">
    <property type="entry name" value="Aminotran_5"/>
    <property type="match status" value="1"/>
</dbReference>
<comment type="similarity">
    <text evidence="2">Belongs to the class-V pyridoxal-phosphate-dependent aminotransferase family. Csd subfamily.</text>
</comment>
<gene>
    <name evidence="7" type="ORF">A3F84_27240</name>
</gene>
<comment type="caution">
    <text evidence="7">The sequence shown here is derived from an EMBL/GenBank/DDBJ whole genome shotgun (WGS) entry which is preliminary data.</text>
</comment>
<organism evidence="7 8">
    <name type="scientific">Handelsmanbacteria sp. (strain RIFCSPLOWO2_12_FULL_64_10)</name>
    <dbReference type="NCBI Taxonomy" id="1817868"/>
    <lineage>
        <taxon>Bacteria</taxon>
        <taxon>Candidatus Handelsmaniibacteriota</taxon>
    </lineage>
</organism>
<sequence>MTQTRRGFIRLVAGGVVGGRELIATPRASPARYVIANDQDVSPDDERFWRVVRDQFPLSRDRTYLNNGTIGPSPYVVLEAVKSALTQIDASGEYAGWEAARPRLAKFVNVDEAEISLTHNVTEGINVVAWGLPLKRGDEVLMTTHEHVGNALPWLNRARRDGLVVRAFPPAPTADENLTRIRDRITPRTRVLALPHITCTTGQVLPVREIARLGHEKGLFVFFDGAHGPGTLNLDLREMGCDFYATCGHKWMCGPKGTGFLYVRKELLDVCEPLWVGGHSDAGWDLTTDPPDFKGFVPTAHRYDFATQNAALYLGLAAAVDFLHHVGMENILRRCGGLAAYLQQGLLKLGDRVEMLTPTEDRSRGFMVGFRLKNVPHDRFQAYAAEKRFRIRTVGEAHLNSIRISTHLYNNYEEIDRFLEVVREVA</sequence>
<dbReference type="InterPro" id="IPR020578">
    <property type="entry name" value="Aminotrans_V_PyrdxlP_BS"/>
</dbReference>
<feature type="domain" description="Aminotransferase class V" evidence="6">
    <location>
        <begin position="95"/>
        <end position="418"/>
    </location>
</feature>
<dbReference type="Gene3D" id="3.40.640.10">
    <property type="entry name" value="Type I PLP-dependent aspartate aminotransferase-like (Major domain)"/>
    <property type="match status" value="1"/>
</dbReference>
<dbReference type="PANTHER" id="PTHR43586">
    <property type="entry name" value="CYSTEINE DESULFURASE"/>
    <property type="match status" value="1"/>
</dbReference>
<evidence type="ECO:0000256" key="2">
    <source>
        <dbReference type="ARBA" id="ARBA00010447"/>
    </source>
</evidence>
<comment type="catalytic activity">
    <reaction evidence="4">
        <text>(sulfur carrier)-H + L-cysteine = (sulfur carrier)-SH + L-alanine</text>
        <dbReference type="Rhea" id="RHEA:43892"/>
        <dbReference type="Rhea" id="RHEA-COMP:14737"/>
        <dbReference type="Rhea" id="RHEA-COMP:14739"/>
        <dbReference type="ChEBI" id="CHEBI:29917"/>
        <dbReference type="ChEBI" id="CHEBI:35235"/>
        <dbReference type="ChEBI" id="CHEBI:57972"/>
        <dbReference type="ChEBI" id="CHEBI:64428"/>
        <dbReference type="EC" id="2.8.1.7"/>
    </reaction>
</comment>
<dbReference type="PROSITE" id="PS00595">
    <property type="entry name" value="AA_TRANSFER_CLASS_5"/>
    <property type="match status" value="1"/>
</dbReference>
<evidence type="ECO:0000313" key="8">
    <source>
        <dbReference type="Proteomes" id="UP000178606"/>
    </source>
</evidence>
<dbReference type="GO" id="GO:0031071">
    <property type="term" value="F:cysteine desulfurase activity"/>
    <property type="evidence" value="ECO:0007669"/>
    <property type="project" value="UniProtKB-EC"/>
</dbReference>
<name>A0A1F6D0T8_HANXR</name>